<accession>A0A543HUB3</accession>
<reference evidence="6 7" key="1">
    <citation type="submission" date="2019-06" db="EMBL/GenBank/DDBJ databases">
        <title>Genome sequencing of plant associated microbes to promote plant fitness in Sorghum bicolor and Oryza sativa.</title>
        <authorList>
            <person name="Coleman-Derr D."/>
        </authorList>
    </citation>
    <scope>NUCLEOTIDE SEQUENCE [LARGE SCALE GENOMIC DNA]</scope>
    <source>
        <strain evidence="6 7">KV-663</strain>
    </source>
</reference>
<evidence type="ECO:0000256" key="3">
    <source>
        <dbReference type="ARBA" id="ARBA00022982"/>
    </source>
</evidence>
<sequence>MTALDGVLVEQGTDTPIAGATVNGYRTLLRLARSLKAYAAARTTASVLGRLPVGERAALEVVNGPKDGADFVRVAVDELAGEEAWICSRWRATHYALLHDVPLVTTGTVTAADGSFAVETADSVAAPGVPALPGTPAEQLFRLRAVHEGHRDAESVRGYAAQPFHLAAEPLPVHVTEARLVDLLHHFDGWYYTPYRDPNDHDKGRFVPQYPFEIGITLKLDPGHPVPATYDDCCTFVEALLVRGWRDAAVAPFTWGAAQHGRAMIDRPAEKPFSPVEVLQDAGIADAVDADELPPPWTAVQTWRDVPYLDEDKKRKTTRAGHTLLIVDVHPETGRLLTLESNRSFGLNGPGFRSLGGVSVFLGSHFRCPNDGYVYDPALGDPAHGVAPGTPFKTTACWLWTPPETVPEDWTCPVDGTAKALFLPHCRPPRDWWASETVKNWDWFKAYYPERAMARIRLWDLRWLR</sequence>
<feature type="domain" description="Rubredoxin-like" evidence="5">
    <location>
        <begin position="363"/>
        <end position="425"/>
    </location>
</feature>
<dbReference type="EMBL" id="VFPM01000002">
    <property type="protein sequence ID" value="TQM61943.1"/>
    <property type="molecule type" value="Genomic_DNA"/>
</dbReference>
<evidence type="ECO:0000259" key="5">
    <source>
        <dbReference type="PROSITE" id="PS50903"/>
    </source>
</evidence>
<dbReference type="Proteomes" id="UP000316747">
    <property type="component" value="Unassembled WGS sequence"/>
</dbReference>
<evidence type="ECO:0000256" key="1">
    <source>
        <dbReference type="ARBA" id="ARBA00022448"/>
    </source>
</evidence>
<comment type="caution">
    <text evidence="6">The sequence shown here is derived from an EMBL/GenBank/DDBJ whole genome shotgun (WGS) entry which is preliminary data.</text>
</comment>
<dbReference type="PROSITE" id="PS50903">
    <property type="entry name" value="RUBREDOXIN_LIKE"/>
    <property type="match status" value="1"/>
</dbReference>
<dbReference type="SUPFAM" id="SSF57802">
    <property type="entry name" value="Rubredoxin-like"/>
    <property type="match status" value="1"/>
</dbReference>
<name>A0A543HUB3_9MICO</name>
<evidence type="ECO:0000313" key="6">
    <source>
        <dbReference type="EMBL" id="TQM61943.1"/>
    </source>
</evidence>
<proteinExistence type="predicted"/>
<dbReference type="RefSeq" id="WP_311769387.1">
    <property type="nucleotide sequence ID" value="NZ_VFPM01000002.1"/>
</dbReference>
<evidence type="ECO:0000256" key="4">
    <source>
        <dbReference type="ARBA" id="ARBA00023004"/>
    </source>
</evidence>
<dbReference type="Gene3D" id="2.20.28.10">
    <property type="match status" value="1"/>
</dbReference>
<dbReference type="Pfam" id="PF00301">
    <property type="entry name" value="Rubredoxin"/>
    <property type="match status" value="1"/>
</dbReference>
<keyword evidence="3" id="KW-0249">Electron transport</keyword>
<keyword evidence="7" id="KW-1185">Reference proteome</keyword>
<dbReference type="AlphaFoldDB" id="A0A543HUB3"/>
<keyword evidence="1" id="KW-0813">Transport</keyword>
<evidence type="ECO:0000313" key="7">
    <source>
        <dbReference type="Proteomes" id="UP000316747"/>
    </source>
</evidence>
<evidence type="ECO:0000256" key="2">
    <source>
        <dbReference type="ARBA" id="ARBA00022723"/>
    </source>
</evidence>
<dbReference type="CDD" id="cd00730">
    <property type="entry name" value="rubredoxin"/>
    <property type="match status" value="1"/>
</dbReference>
<gene>
    <name evidence="6" type="ORF">FBY41_1965</name>
</gene>
<keyword evidence="2" id="KW-0479">Metal-binding</keyword>
<keyword evidence="4" id="KW-0408">Iron</keyword>
<dbReference type="InterPro" id="IPR024934">
    <property type="entry name" value="Rubredoxin-like_dom"/>
</dbReference>
<organism evidence="6 7">
    <name type="scientific">Humibacillus xanthopallidus</name>
    <dbReference type="NCBI Taxonomy" id="412689"/>
    <lineage>
        <taxon>Bacteria</taxon>
        <taxon>Bacillati</taxon>
        <taxon>Actinomycetota</taxon>
        <taxon>Actinomycetes</taxon>
        <taxon>Micrococcales</taxon>
        <taxon>Intrasporangiaceae</taxon>
        <taxon>Humibacillus</taxon>
    </lineage>
</organism>
<protein>
    <submittedName>
        <fullName evidence="6">Rubredoxin</fullName>
    </submittedName>
</protein>
<dbReference type="InterPro" id="IPR024935">
    <property type="entry name" value="Rubredoxin_dom"/>
</dbReference>
<dbReference type="GO" id="GO:0005506">
    <property type="term" value="F:iron ion binding"/>
    <property type="evidence" value="ECO:0007669"/>
    <property type="project" value="InterPro"/>
</dbReference>